<accession>A0A3D8QW24</accession>
<dbReference type="AlphaFoldDB" id="A0A3D8QW24"/>
<dbReference type="OrthoDB" id="1046782at2759"/>
<gene>
    <name evidence="1" type="ORF">DSM5745_09630</name>
</gene>
<dbReference type="Gene3D" id="2.100.10.50">
    <property type="match status" value="1"/>
</dbReference>
<evidence type="ECO:0000313" key="2">
    <source>
        <dbReference type="Proteomes" id="UP000256690"/>
    </source>
</evidence>
<reference evidence="1 2" key="1">
    <citation type="journal article" date="2018" name="IMA Fungus">
        <title>IMA Genome-F 9: Draft genome sequence of Annulohypoxylon stygium, Aspergillus mulundensis, Berkeleyomyces basicola (syn. Thielaviopsis basicola), Ceratocystis smalleyi, two Cercospora beticola strains, Coleophoma cylindrospora, Fusarium fracticaudum, Phialophora cf. hyalina, and Morchella septimelata.</title>
        <authorList>
            <person name="Wingfield B.D."/>
            <person name="Bills G.F."/>
            <person name="Dong Y."/>
            <person name="Huang W."/>
            <person name="Nel W.J."/>
            <person name="Swalarsk-Parry B.S."/>
            <person name="Vaghefi N."/>
            <person name="Wilken P.M."/>
            <person name="An Z."/>
            <person name="de Beer Z.W."/>
            <person name="De Vos L."/>
            <person name="Chen L."/>
            <person name="Duong T.A."/>
            <person name="Gao Y."/>
            <person name="Hammerbacher A."/>
            <person name="Kikkert J.R."/>
            <person name="Li Y."/>
            <person name="Li H."/>
            <person name="Li K."/>
            <person name="Li Q."/>
            <person name="Liu X."/>
            <person name="Ma X."/>
            <person name="Naidoo K."/>
            <person name="Pethybridge S.J."/>
            <person name="Sun J."/>
            <person name="Steenkamp E.T."/>
            <person name="van der Nest M.A."/>
            <person name="van Wyk S."/>
            <person name="Wingfield M.J."/>
            <person name="Xiong C."/>
            <person name="Yue Q."/>
            <person name="Zhang X."/>
        </authorList>
    </citation>
    <scope>NUCLEOTIDE SEQUENCE [LARGE SCALE GENOMIC DNA]</scope>
    <source>
        <strain evidence="1 2">DSM 5745</strain>
    </source>
</reference>
<dbReference type="GeneID" id="38120000"/>
<dbReference type="Proteomes" id="UP000256690">
    <property type="component" value="Unassembled WGS sequence"/>
</dbReference>
<comment type="caution">
    <text evidence="1">The sequence shown here is derived from an EMBL/GenBank/DDBJ whole genome shotgun (WGS) entry which is preliminary data.</text>
</comment>
<protein>
    <submittedName>
        <fullName evidence="1">Uncharacterized protein</fullName>
    </submittedName>
</protein>
<dbReference type="STRING" id="1810919.A0A3D8QW24"/>
<evidence type="ECO:0000313" key="1">
    <source>
        <dbReference type="EMBL" id="RDW65891.1"/>
    </source>
</evidence>
<dbReference type="RefSeq" id="XP_026599994.1">
    <property type="nucleotide sequence ID" value="XM_026751646.1"/>
</dbReference>
<keyword evidence="2" id="KW-1185">Reference proteome</keyword>
<organism evidence="1 2">
    <name type="scientific">Aspergillus mulundensis</name>
    <dbReference type="NCBI Taxonomy" id="1810919"/>
    <lineage>
        <taxon>Eukaryota</taxon>
        <taxon>Fungi</taxon>
        <taxon>Dikarya</taxon>
        <taxon>Ascomycota</taxon>
        <taxon>Pezizomycotina</taxon>
        <taxon>Eurotiomycetes</taxon>
        <taxon>Eurotiomycetidae</taxon>
        <taxon>Eurotiales</taxon>
        <taxon>Aspergillaceae</taxon>
        <taxon>Aspergillus</taxon>
        <taxon>Aspergillus subgen. Nidulantes</taxon>
    </lineage>
</organism>
<proteinExistence type="predicted"/>
<sequence length="138" mass="14671">MPYLQSIDVRYGEDPSSEPSAGIKTVDGSSADINAGFGGDFVWLIPTYGSAATAASSIRIIIQGDADSAYYDLAKGAGGDYRYLRLERDGGAKISEVKLLRRGDGVDFAAVQALGFQGVSGDINEGRGGDFLYLVWKY</sequence>
<name>A0A3D8QW24_9EURO</name>
<dbReference type="EMBL" id="PVWQ01000013">
    <property type="protein sequence ID" value="RDW65891.1"/>
    <property type="molecule type" value="Genomic_DNA"/>
</dbReference>